<accession>A0AAV4VDA9</accession>
<dbReference type="InterPro" id="IPR029058">
    <property type="entry name" value="AB_hydrolase_fold"/>
</dbReference>
<gene>
    <name evidence="2" type="primary">AVEN_899_1</name>
    <name evidence="2" type="ORF">CEXT_140661</name>
</gene>
<dbReference type="Proteomes" id="UP001054945">
    <property type="component" value="Unassembled WGS sequence"/>
</dbReference>
<evidence type="ECO:0000259" key="1">
    <source>
        <dbReference type="Pfam" id="PF12146"/>
    </source>
</evidence>
<dbReference type="Gene3D" id="3.40.50.1820">
    <property type="entry name" value="alpha/beta hydrolase"/>
    <property type="match status" value="1"/>
</dbReference>
<organism evidence="2 3">
    <name type="scientific">Caerostris extrusa</name>
    <name type="common">Bark spider</name>
    <name type="synonym">Caerostris bankana</name>
    <dbReference type="NCBI Taxonomy" id="172846"/>
    <lineage>
        <taxon>Eukaryota</taxon>
        <taxon>Metazoa</taxon>
        <taxon>Ecdysozoa</taxon>
        <taxon>Arthropoda</taxon>
        <taxon>Chelicerata</taxon>
        <taxon>Arachnida</taxon>
        <taxon>Araneae</taxon>
        <taxon>Araneomorphae</taxon>
        <taxon>Entelegynae</taxon>
        <taxon>Araneoidea</taxon>
        <taxon>Araneidae</taxon>
        <taxon>Caerostris</taxon>
    </lineage>
</organism>
<dbReference type="InterPro" id="IPR022742">
    <property type="entry name" value="Hydrolase_4"/>
</dbReference>
<dbReference type="AlphaFoldDB" id="A0AAV4VDA9"/>
<keyword evidence="3" id="KW-1185">Reference proteome</keyword>
<reference evidence="2 3" key="1">
    <citation type="submission" date="2021-06" db="EMBL/GenBank/DDBJ databases">
        <title>Caerostris extrusa draft genome.</title>
        <authorList>
            <person name="Kono N."/>
            <person name="Arakawa K."/>
        </authorList>
    </citation>
    <scope>NUCLEOTIDE SEQUENCE [LARGE SCALE GENOMIC DNA]</scope>
</reference>
<evidence type="ECO:0000313" key="3">
    <source>
        <dbReference type="Proteomes" id="UP001054945"/>
    </source>
</evidence>
<proteinExistence type="predicted"/>
<sequence length="165" mass="19691">MEHWLKHQRDMKLRKRREKYRNILCFYLKKENDLIWDGDRKCLSTVWEKVYPQLFLMHQLEVCVYDRAGLGFSDLPFVNEIDRTRKTEQRQFVSQVATVEQMTCDLHHLVTNAKPLARPFILVGSETGALIARHYGLTYPGDVSDIVLLNPLIEDLFWRQKRRLE</sequence>
<dbReference type="Pfam" id="PF12146">
    <property type="entry name" value="Hydrolase_4"/>
    <property type="match status" value="1"/>
</dbReference>
<dbReference type="EMBL" id="BPLR01014308">
    <property type="protein sequence ID" value="GIY67989.1"/>
    <property type="molecule type" value="Genomic_DNA"/>
</dbReference>
<feature type="domain" description="Serine aminopeptidase S33" evidence="1">
    <location>
        <begin position="57"/>
        <end position="154"/>
    </location>
</feature>
<comment type="caution">
    <text evidence="2">The sequence shown here is derived from an EMBL/GenBank/DDBJ whole genome shotgun (WGS) entry which is preliminary data.</text>
</comment>
<name>A0AAV4VDA9_CAEEX</name>
<protein>
    <recommendedName>
        <fullName evidence="1">Serine aminopeptidase S33 domain-containing protein</fullName>
    </recommendedName>
</protein>
<evidence type="ECO:0000313" key="2">
    <source>
        <dbReference type="EMBL" id="GIY67989.1"/>
    </source>
</evidence>
<dbReference type="SUPFAM" id="SSF53474">
    <property type="entry name" value="alpha/beta-Hydrolases"/>
    <property type="match status" value="1"/>
</dbReference>